<dbReference type="EMBL" id="JAAMFI010000001">
    <property type="protein sequence ID" value="MBS9334704.1"/>
    <property type="molecule type" value="Genomic_DNA"/>
</dbReference>
<evidence type="ECO:0000313" key="2">
    <source>
        <dbReference type="Proteomes" id="UP001519418"/>
    </source>
</evidence>
<evidence type="ECO:0008006" key="3">
    <source>
        <dbReference type="Google" id="ProtNLM"/>
    </source>
</evidence>
<comment type="caution">
    <text evidence="1">The sequence shown here is derived from an EMBL/GenBank/DDBJ whole genome shotgun (WGS) entry which is preliminary data.</text>
</comment>
<proteinExistence type="predicted"/>
<sequence>MTKDFLTEEEWLPMVRQYFKNDYRERGKIKWNGFFLSDHTAKLKQEARQEAQADQAIWAEQQSLQQIQEQVRLAYEHSRLVQVQESTVNRDNQIPPIQEGHISGFFPEGFYLDGHAFDWQEIRFAKEQHGHYRTER</sequence>
<dbReference type="RefSeq" id="WP_213819723.1">
    <property type="nucleotide sequence ID" value="NZ_JAAMFI010000001.1"/>
</dbReference>
<keyword evidence="2" id="KW-1185">Reference proteome</keyword>
<dbReference type="Proteomes" id="UP001519418">
    <property type="component" value="Unassembled WGS sequence"/>
</dbReference>
<gene>
    <name evidence="1" type="ORF">G6R27_01465</name>
</gene>
<accession>A0ABS5QNK0</accession>
<name>A0ABS5QNK0_9LACO</name>
<organism evidence="1 2">
    <name type="scientific">Fructobacillus papyriferae</name>
    <dbReference type="NCBI Taxonomy" id="2713171"/>
    <lineage>
        <taxon>Bacteria</taxon>
        <taxon>Bacillati</taxon>
        <taxon>Bacillota</taxon>
        <taxon>Bacilli</taxon>
        <taxon>Lactobacillales</taxon>
        <taxon>Lactobacillaceae</taxon>
        <taxon>Fructobacillus</taxon>
    </lineage>
</organism>
<evidence type="ECO:0000313" key="1">
    <source>
        <dbReference type="EMBL" id="MBS9334704.1"/>
    </source>
</evidence>
<protein>
    <recommendedName>
        <fullName evidence="3">DNA-directed RNA polymerase beta subunit</fullName>
    </recommendedName>
</protein>
<reference evidence="1 2" key="1">
    <citation type="submission" date="2020-02" db="EMBL/GenBank/DDBJ databases">
        <title>Fructobacillus sp. isolated from paper mulberry of Taiwan.</title>
        <authorList>
            <person name="Lin S.-T."/>
        </authorList>
    </citation>
    <scope>NUCLEOTIDE SEQUENCE [LARGE SCALE GENOMIC DNA]</scope>
    <source>
        <strain evidence="1 2">M1-10</strain>
    </source>
</reference>